<evidence type="ECO:0000313" key="1">
    <source>
        <dbReference type="EMBL" id="MCY6372159.1"/>
    </source>
</evidence>
<evidence type="ECO:0000313" key="2">
    <source>
        <dbReference type="Proteomes" id="UP001079657"/>
    </source>
</evidence>
<accession>A0ABT4CSY3</accession>
<name>A0ABT4CSY3_9CLOT</name>
<dbReference type="Proteomes" id="UP001079657">
    <property type="component" value="Unassembled WGS sequence"/>
</dbReference>
<gene>
    <name evidence="1" type="ORF">OXH55_16130</name>
</gene>
<sequence>MKKSYIISAICLLLLVIFTCFNLSTIGVSRDNLERDARKSQKINDRWQVSKSVTDNLGVLLFYDEHLNDFTYSIYLNREGLSFGYFFRSGGSTSDILEGIQAFDYGNSIALISINKVNVARIECVSEDSHKKGKVYTVEPGKPFAIAIPITDSNMTIKIYDQDGNEIPITTILPYD</sequence>
<dbReference type="EMBL" id="JAPQES010000006">
    <property type="protein sequence ID" value="MCY6372159.1"/>
    <property type="molecule type" value="Genomic_DNA"/>
</dbReference>
<keyword evidence="2" id="KW-1185">Reference proteome</keyword>
<organism evidence="1 2">
    <name type="scientific">Clostridium ganghwense</name>
    <dbReference type="NCBI Taxonomy" id="312089"/>
    <lineage>
        <taxon>Bacteria</taxon>
        <taxon>Bacillati</taxon>
        <taxon>Bacillota</taxon>
        <taxon>Clostridia</taxon>
        <taxon>Eubacteriales</taxon>
        <taxon>Clostridiaceae</taxon>
        <taxon>Clostridium</taxon>
    </lineage>
</organism>
<protein>
    <recommendedName>
        <fullName evidence="3">DUF4860 domain-containing protein</fullName>
    </recommendedName>
</protein>
<reference evidence="1" key="1">
    <citation type="submission" date="2022-12" db="EMBL/GenBank/DDBJ databases">
        <authorList>
            <person name="Wang J."/>
        </authorList>
    </citation>
    <scope>NUCLEOTIDE SEQUENCE</scope>
    <source>
        <strain evidence="1">HY-42-06</strain>
    </source>
</reference>
<dbReference type="RefSeq" id="WP_268051092.1">
    <property type="nucleotide sequence ID" value="NZ_JAPQES010000006.1"/>
</dbReference>
<comment type="caution">
    <text evidence="1">The sequence shown here is derived from an EMBL/GenBank/DDBJ whole genome shotgun (WGS) entry which is preliminary data.</text>
</comment>
<evidence type="ECO:0008006" key="3">
    <source>
        <dbReference type="Google" id="ProtNLM"/>
    </source>
</evidence>
<proteinExistence type="predicted"/>